<dbReference type="Ensembl" id="ENSTRUT00000074820.1">
    <property type="protein sequence ID" value="ENSTRUP00000067601.1"/>
    <property type="gene ID" value="ENSTRUG00000029506.1"/>
</dbReference>
<dbReference type="AlphaFoldDB" id="A0A674N216"/>
<evidence type="ECO:0000256" key="1">
    <source>
        <dbReference type="ARBA" id="ARBA00004906"/>
    </source>
</evidence>
<evidence type="ECO:0000256" key="3">
    <source>
        <dbReference type="SAM" id="MobiDB-lite"/>
    </source>
</evidence>
<proteinExistence type="predicted"/>
<dbReference type="Gene3D" id="2.130.10.10">
    <property type="entry name" value="YVTN repeat-like/Quinoprotein amine dehydrogenase"/>
    <property type="match status" value="1"/>
</dbReference>
<keyword evidence="2" id="KW-0833">Ubl conjugation pathway</keyword>
<dbReference type="InterPro" id="IPR001496">
    <property type="entry name" value="SOCS_box"/>
</dbReference>
<dbReference type="GO" id="GO:0035556">
    <property type="term" value="P:intracellular signal transduction"/>
    <property type="evidence" value="ECO:0007669"/>
    <property type="project" value="InterPro"/>
</dbReference>
<name>A0A674N216_TAKRU</name>
<dbReference type="InterPro" id="IPR051983">
    <property type="entry name" value="WSB_SOCS-box_domain"/>
</dbReference>
<dbReference type="SUPFAM" id="SSF158235">
    <property type="entry name" value="SOCS box-like"/>
    <property type="match status" value="1"/>
</dbReference>
<dbReference type="InterPro" id="IPR015943">
    <property type="entry name" value="WD40/YVTN_repeat-like_dom_sf"/>
</dbReference>
<feature type="domain" description="SOCS box" evidence="4">
    <location>
        <begin position="107"/>
        <end position="138"/>
    </location>
</feature>
<evidence type="ECO:0000256" key="2">
    <source>
        <dbReference type="ARBA" id="ARBA00022786"/>
    </source>
</evidence>
<reference evidence="5" key="3">
    <citation type="submission" date="2025-09" db="UniProtKB">
        <authorList>
            <consortium name="Ensembl"/>
        </authorList>
    </citation>
    <scope>IDENTIFICATION</scope>
</reference>
<dbReference type="PANTHER" id="PTHR15622:SF12">
    <property type="entry name" value="WD REPEAT AND SOCS BOX-CONTAINING PROTEIN 1"/>
    <property type="match status" value="1"/>
</dbReference>
<dbReference type="PANTHER" id="PTHR15622">
    <property type="entry name" value="WD40 REPEAT PROTEIN"/>
    <property type="match status" value="1"/>
</dbReference>
<dbReference type="InterPro" id="IPR036322">
    <property type="entry name" value="WD40_repeat_dom_sf"/>
</dbReference>
<keyword evidence="6" id="KW-1185">Reference proteome</keyword>
<feature type="region of interest" description="Disordered" evidence="3">
    <location>
        <begin position="49"/>
        <end position="69"/>
    </location>
</feature>
<dbReference type="SUPFAM" id="SSF50978">
    <property type="entry name" value="WD40 repeat-like"/>
    <property type="match status" value="1"/>
</dbReference>
<accession>A0A674N216</accession>
<dbReference type="PROSITE" id="PS50225">
    <property type="entry name" value="SOCS"/>
    <property type="match status" value="1"/>
</dbReference>
<reference evidence="5" key="2">
    <citation type="submission" date="2025-08" db="UniProtKB">
        <authorList>
            <consortium name="Ensembl"/>
        </authorList>
    </citation>
    <scope>IDENTIFICATION</scope>
</reference>
<dbReference type="UniPathway" id="UPA00143"/>
<evidence type="ECO:0000313" key="5">
    <source>
        <dbReference type="Ensembl" id="ENSTRUP00000067601.1"/>
    </source>
</evidence>
<protein>
    <recommendedName>
        <fullName evidence="4">SOCS box domain-containing protein</fullName>
    </recommendedName>
</protein>
<dbReference type="Gene3D" id="1.10.750.20">
    <property type="entry name" value="SOCS box"/>
    <property type="match status" value="1"/>
</dbReference>
<dbReference type="Proteomes" id="UP000005226">
    <property type="component" value="Chromosome 3"/>
</dbReference>
<sequence length="138" mass="15515">VLCSVSASKAVLLWNMDRYTLIPKLKGHHNNMVSSSSDTRIIVWDHQKGRVDRETQTGNRQRGGEADGHKTASIADDHLVWFWKNVLMAGTCDGSVHFWECPPSIASLQHLCRLAHCRINTQQVEALPLPMLLLECLT</sequence>
<dbReference type="GO" id="GO:0000209">
    <property type="term" value="P:protein polyubiquitination"/>
    <property type="evidence" value="ECO:0007669"/>
    <property type="project" value="TreeGrafter"/>
</dbReference>
<organism evidence="5 6">
    <name type="scientific">Takifugu rubripes</name>
    <name type="common">Japanese pufferfish</name>
    <name type="synonym">Fugu rubripes</name>
    <dbReference type="NCBI Taxonomy" id="31033"/>
    <lineage>
        <taxon>Eukaryota</taxon>
        <taxon>Metazoa</taxon>
        <taxon>Chordata</taxon>
        <taxon>Craniata</taxon>
        <taxon>Vertebrata</taxon>
        <taxon>Euteleostomi</taxon>
        <taxon>Actinopterygii</taxon>
        <taxon>Neopterygii</taxon>
        <taxon>Teleostei</taxon>
        <taxon>Neoteleostei</taxon>
        <taxon>Acanthomorphata</taxon>
        <taxon>Eupercaria</taxon>
        <taxon>Tetraodontiformes</taxon>
        <taxon>Tetradontoidea</taxon>
        <taxon>Tetraodontidae</taxon>
        <taxon>Takifugu</taxon>
    </lineage>
</organism>
<dbReference type="InterPro" id="IPR036036">
    <property type="entry name" value="SOCS_box-like_dom_sf"/>
</dbReference>
<comment type="pathway">
    <text evidence="1">Protein modification; protein ubiquitination.</text>
</comment>
<dbReference type="GeneTree" id="ENSGT00890000139406"/>
<evidence type="ECO:0000259" key="4">
    <source>
        <dbReference type="PROSITE" id="PS50225"/>
    </source>
</evidence>
<dbReference type="InParanoid" id="A0A674N216"/>
<reference evidence="5 6" key="1">
    <citation type="journal article" date="2011" name="Genome Biol. Evol.">
        <title>Integration of the genetic map and genome assembly of fugu facilitates insights into distinct features of genome evolution in teleosts and mammals.</title>
        <authorList>
            <person name="Kai W."/>
            <person name="Kikuchi K."/>
            <person name="Tohari S."/>
            <person name="Chew A.K."/>
            <person name="Tay A."/>
            <person name="Fujiwara A."/>
            <person name="Hosoya S."/>
            <person name="Suetake H."/>
            <person name="Naruse K."/>
            <person name="Brenner S."/>
            <person name="Suzuki Y."/>
            <person name="Venkatesh B."/>
        </authorList>
    </citation>
    <scope>NUCLEOTIDE SEQUENCE [LARGE SCALE GENOMIC DNA]</scope>
</reference>
<evidence type="ECO:0000313" key="6">
    <source>
        <dbReference type="Proteomes" id="UP000005226"/>
    </source>
</evidence>
<dbReference type="OMA" id="AHCRINT"/>